<evidence type="ECO:0000256" key="1">
    <source>
        <dbReference type="SAM" id="Phobius"/>
    </source>
</evidence>
<organism evidence="2 3">
    <name type="scientific">Paenibacillus durus ATCC 35681</name>
    <dbReference type="NCBI Taxonomy" id="1333534"/>
    <lineage>
        <taxon>Bacteria</taxon>
        <taxon>Bacillati</taxon>
        <taxon>Bacillota</taxon>
        <taxon>Bacilli</taxon>
        <taxon>Bacillales</taxon>
        <taxon>Paenibacillaceae</taxon>
        <taxon>Paenibacillus</taxon>
    </lineage>
</organism>
<dbReference type="AlphaFoldDB" id="A0A0F7FA06"/>
<feature type="transmembrane region" description="Helical" evidence="1">
    <location>
        <begin position="99"/>
        <end position="117"/>
    </location>
</feature>
<reference evidence="2 3" key="2">
    <citation type="journal article" date="2016" name="Genome Announc.">
        <title>Genome Sequence of a Gram-Positive Diazotroph, Paenibacillus durus Type Strain ATCC 35681.</title>
        <authorList>
            <person name="Halim M.A."/>
            <person name="Rahman A.Y."/>
            <person name="Sim K.S."/>
            <person name="Yam H.C."/>
            <person name="Rahim A.A."/>
            <person name="Ghazali A.H."/>
            <person name="Najimudin N."/>
        </authorList>
    </citation>
    <scope>NUCLEOTIDE SEQUENCE [LARGE SCALE GENOMIC DNA]</scope>
    <source>
        <strain evidence="2 3">ATCC 35681</strain>
    </source>
</reference>
<name>A0A0F7FA06_PAEDU</name>
<protein>
    <submittedName>
        <fullName evidence="2">Uncharacterized protein</fullName>
    </submittedName>
</protein>
<proteinExistence type="predicted"/>
<dbReference type="Proteomes" id="UP000034189">
    <property type="component" value="Chromosome"/>
</dbReference>
<keyword evidence="1" id="KW-0812">Transmembrane</keyword>
<feature type="transmembrane region" description="Helical" evidence="1">
    <location>
        <begin position="57"/>
        <end position="79"/>
    </location>
</feature>
<dbReference type="EMBL" id="CP011114">
    <property type="protein sequence ID" value="AKG34804.1"/>
    <property type="molecule type" value="Genomic_DNA"/>
</dbReference>
<sequence length="119" mass="12993">MLQKIRSMGKESKFSALSVLFLVSVLPLHLVHGLTVTMLMGASADLQMHDHHHMAGSGSSLMQLLMIALFIINLISMYFAVRQLALAWKKRGSGTFHTYLCSAVSIGVLAMGVYTVLSL</sequence>
<evidence type="ECO:0000313" key="3">
    <source>
        <dbReference type="Proteomes" id="UP000034189"/>
    </source>
</evidence>
<dbReference type="HOGENOM" id="CLU_2082535_0_0_9"/>
<dbReference type="PATRIC" id="fig|1333534.5.peg.2118"/>
<accession>A0A0F7FA06</accession>
<gene>
    <name evidence="2" type="ORF">VK70_09665</name>
</gene>
<reference evidence="2 3" key="1">
    <citation type="submission" date="2015-03" db="EMBL/GenBank/DDBJ databases">
        <authorList>
            <person name="Abdul Halim M."/>
        </authorList>
    </citation>
    <scope>NUCLEOTIDE SEQUENCE [LARGE SCALE GENOMIC DNA]</scope>
    <source>
        <strain evidence="2 3">ATCC 35681</strain>
    </source>
</reference>
<evidence type="ECO:0000313" key="2">
    <source>
        <dbReference type="EMBL" id="AKG34804.1"/>
    </source>
</evidence>
<keyword evidence="1" id="KW-0472">Membrane</keyword>
<keyword evidence="1" id="KW-1133">Transmembrane helix</keyword>